<dbReference type="SUPFAM" id="SSF52540">
    <property type="entry name" value="P-loop containing nucleoside triphosphate hydrolases"/>
    <property type="match status" value="1"/>
</dbReference>
<accession>A0A7U7GBD1</accession>
<dbReference type="Proteomes" id="UP000019184">
    <property type="component" value="Unassembled WGS sequence"/>
</dbReference>
<dbReference type="InterPro" id="IPR027417">
    <property type="entry name" value="P-loop_NTPase"/>
</dbReference>
<evidence type="ECO:0000313" key="3">
    <source>
        <dbReference type="Proteomes" id="UP000019184"/>
    </source>
</evidence>
<gene>
    <name evidence="2" type="ORF">BN874_2010017</name>
</gene>
<feature type="domain" description="AAA-ATPase-like" evidence="1">
    <location>
        <begin position="1"/>
        <end position="188"/>
    </location>
</feature>
<dbReference type="PANTHER" id="PTHR34825:SF1">
    <property type="entry name" value="AAA-ATPASE-LIKE DOMAIN-CONTAINING PROTEIN"/>
    <property type="match status" value="1"/>
</dbReference>
<name>A0A7U7GBD1_9GAMM</name>
<reference evidence="2 3" key="1">
    <citation type="journal article" date="2014" name="ISME J.">
        <title>Candidatus Competibacter-lineage genomes retrieved from metagenomes reveal functional metabolic diversity.</title>
        <authorList>
            <person name="McIlroy S.J."/>
            <person name="Albertsen M."/>
            <person name="Andresen E.K."/>
            <person name="Saunders A.M."/>
            <person name="Kristiansen R."/>
            <person name="Stokholm-Bjerregaard M."/>
            <person name="Nielsen K.L."/>
            <person name="Nielsen P.H."/>
        </authorList>
    </citation>
    <scope>NUCLEOTIDE SEQUENCE [LARGE SCALE GENOMIC DNA]</scope>
    <source>
        <strain evidence="2 3">Run_B_J11</strain>
    </source>
</reference>
<dbReference type="InterPro" id="IPR012547">
    <property type="entry name" value="PDDEXK_9"/>
</dbReference>
<proteinExistence type="predicted"/>
<dbReference type="InterPro" id="IPR018631">
    <property type="entry name" value="AAA-ATPase-like_dom"/>
</dbReference>
<evidence type="ECO:0000259" key="1">
    <source>
        <dbReference type="Pfam" id="PF09820"/>
    </source>
</evidence>
<keyword evidence="3" id="KW-1185">Reference proteome</keyword>
<dbReference type="AlphaFoldDB" id="A0A7U7GBD1"/>
<dbReference type="Pfam" id="PF09820">
    <property type="entry name" value="AAA-ATPase_like"/>
    <property type="match status" value="1"/>
</dbReference>
<dbReference type="PANTHER" id="PTHR34825">
    <property type="entry name" value="CONSERVED PROTEIN, WITH A WEAK D-GALACTARATE DEHYDRATASE/ALTRONATE HYDROLASE DOMAIN"/>
    <property type="match status" value="1"/>
</dbReference>
<sequence>MRTQGYVYIDKTAHVARLAEQGKYYFLARPRRFGKSLLVDTLAEAFAGSRELFEGLYLEQHWDWSRKYPVLRFDFGSGVLRFREELDERIGVQLAEQARQRGLVLEREGIASRFEELVLRLAEATGQPVVLLIDEYDKPILDNLSEPERARAMREGLRNFYSVIKSLDPHLKFVLLTGVSKFSKVSLFSGLNNLKDVTLDPRTATVCGYTHAELINSFADYLDGVDLEEVRRWYNGYNFLGEPVYNPFDVLLYLDNREFKPYWFETGTPTFLIELLRQRQFVIPEADDYWASEDLLGAFEVGAIEPEALLFQTGYATVRERQVRPNGFRYRLGFPNHEVRISLPQAILRRYVPSRREQQRAEDRLFQALEQDDPAALRPALHAFFASIPHNWYRRNNLAGYEGYWASLVYCLFAALGVETRAEEASHQGQVDLVIEYQGRVWLLEFKLAEADDGQRALDQIKTKGYHLRYAGQPVTLIGMDFSREQRNLVGFAWERIEETASDRRSEDSEMPRRPIIQ</sequence>
<evidence type="ECO:0000313" key="2">
    <source>
        <dbReference type="EMBL" id="CDH45053.1"/>
    </source>
</evidence>
<protein>
    <recommendedName>
        <fullName evidence="1">AAA-ATPase-like domain-containing protein</fullName>
    </recommendedName>
</protein>
<dbReference type="Pfam" id="PF08011">
    <property type="entry name" value="PDDEXK_9"/>
    <property type="match status" value="1"/>
</dbReference>
<dbReference type="EMBL" id="CBTK010000115">
    <property type="protein sequence ID" value="CDH45053.1"/>
    <property type="molecule type" value="Genomic_DNA"/>
</dbReference>
<organism evidence="2 3">
    <name type="scientific">Candidatus Contendobacter odensis Run_B_J11</name>
    <dbReference type="NCBI Taxonomy" id="1400861"/>
    <lineage>
        <taxon>Bacteria</taxon>
        <taxon>Pseudomonadati</taxon>
        <taxon>Pseudomonadota</taxon>
        <taxon>Gammaproteobacteria</taxon>
        <taxon>Candidatus Competibacteraceae</taxon>
        <taxon>Candidatus Contendibacter</taxon>
    </lineage>
</organism>
<comment type="caution">
    <text evidence="2">The sequence shown here is derived from an EMBL/GenBank/DDBJ whole genome shotgun (WGS) entry which is preliminary data.</text>
</comment>